<evidence type="ECO:0000256" key="11">
    <source>
        <dbReference type="ARBA" id="ARBA00023136"/>
    </source>
</evidence>
<dbReference type="GO" id="GO:0010268">
    <property type="term" value="P:brassinosteroid homeostasis"/>
    <property type="evidence" value="ECO:0007669"/>
    <property type="project" value="TreeGrafter"/>
</dbReference>
<keyword evidence="10" id="KW-0503">Monooxygenase</keyword>
<evidence type="ECO:0000256" key="8">
    <source>
        <dbReference type="ARBA" id="ARBA00023002"/>
    </source>
</evidence>
<evidence type="ECO:0000256" key="4">
    <source>
        <dbReference type="ARBA" id="ARBA00022617"/>
    </source>
</evidence>
<dbReference type="GO" id="GO:0016132">
    <property type="term" value="P:brassinosteroid biosynthetic process"/>
    <property type="evidence" value="ECO:0007669"/>
    <property type="project" value="TreeGrafter"/>
</dbReference>
<feature type="binding site" description="axial binding residue" evidence="12">
    <location>
        <position position="428"/>
    </location>
    <ligand>
        <name>heme</name>
        <dbReference type="ChEBI" id="CHEBI:30413"/>
    </ligand>
    <ligandPart>
        <name>Fe</name>
        <dbReference type="ChEBI" id="CHEBI:18248"/>
    </ligandPart>
</feature>
<keyword evidence="8" id="KW-0560">Oxidoreductase</keyword>
<feature type="transmembrane region" description="Helical" evidence="13">
    <location>
        <begin position="6"/>
        <end position="22"/>
    </location>
</feature>
<dbReference type="Pfam" id="PF00067">
    <property type="entry name" value="p450"/>
    <property type="match status" value="1"/>
</dbReference>
<keyword evidence="5 13" id="KW-0812">Transmembrane</keyword>
<dbReference type="InterPro" id="IPR036396">
    <property type="entry name" value="Cyt_P450_sf"/>
</dbReference>
<keyword evidence="9 12" id="KW-0408">Iron</keyword>
<comment type="subcellular location">
    <subcellularLocation>
        <location evidence="2">Membrane</location>
    </subcellularLocation>
</comment>
<evidence type="ECO:0000256" key="1">
    <source>
        <dbReference type="ARBA" id="ARBA00001971"/>
    </source>
</evidence>
<evidence type="ECO:0000256" key="7">
    <source>
        <dbReference type="ARBA" id="ARBA00022989"/>
    </source>
</evidence>
<comment type="similarity">
    <text evidence="3">Belongs to the cytochrome P450 family.</text>
</comment>
<sequence length="480" mass="53977">MWTIGLYVVALIVVAITTHWTYKWRNPKCCRGKLPPGSMGFPLVGETIQFFVPSNSLDIPPFVKNRTKKYGPIFKTSLAGRPVVVSTDADFNHFILQQEGKLVELWYMDSFGKLLGQSGPGDESSATSTGEIYKNLKKSVGDCLGPEILKQLIPELCNMADQTLASWSEQHSLEVKHECAKMTLNFTSRHLFGYDPEKSGVNLSEMFASITQGLMSFPLNIPGTAFHRCMQMRNKIFKIIRDSIEERRRASPDSRRGDFLGRLMDDMESRSLLTDEIITYAIFALLLATYETIPSTLTVAIMLLGEHPLVVQELMNENDKIIEERRNAATSLTWKEYKSMTLTMQVLNETLRISSSAAGILRKTTKDIQLNGYIIPEGWTIFILPSAIHLNPDLYQNPLSFNPWRWKDSGVTAGAKSFIPFGGGQRSCSGSEFSKVFMATFLHVLVTKYSWKKVKGGEIARSPTLSFGNGYYIRVSKKTK</sequence>
<dbReference type="CDD" id="cd11043">
    <property type="entry name" value="CYP90-like"/>
    <property type="match status" value="1"/>
</dbReference>
<dbReference type="PANTHER" id="PTHR24286:SF320">
    <property type="entry name" value="CYTOCHROME P450"/>
    <property type="match status" value="1"/>
</dbReference>
<name>A0A9Q0JQX7_9ROSI</name>
<keyword evidence="11 13" id="KW-0472">Membrane</keyword>
<keyword evidence="6 12" id="KW-0479">Metal-binding</keyword>
<comment type="cofactor">
    <cofactor evidence="1 12">
        <name>heme</name>
        <dbReference type="ChEBI" id="CHEBI:30413"/>
    </cofactor>
</comment>
<gene>
    <name evidence="14" type="ORF">Tsubulata_043142</name>
</gene>
<dbReference type="GO" id="GO:0016020">
    <property type="term" value="C:membrane"/>
    <property type="evidence" value="ECO:0007669"/>
    <property type="project" value="UniProtKB-SubCell"/>
</dbReference>
<evidence type="ECO:0000313" key="15">
    <source>
        <dbReference type="Proteomes" id="UP001141552"/>
    </source>
</evidence>
<reference evidence="14" key="2">
    <citation type="journal article" date="2023" name="Plants (Basel)">
        <title>Annotation of the Turnera subulata (Passifloraceae) Draft Genome Reveals the S-Locus Evolved after the Divergence of Turneroideae from Passifloroideae in a Stepwise Manner.</title>
        <authorList>
            <person name="Henning P.M."/>
            <person name="Roalson E.H."/>
            <person name="Mir W."/>
            <person name="McCubbin A.G."/>
            <person name="Shore J.S."/>
        </authorList>
    </citation>
    <scope>NUCLEOTIDE SEQUENCE</scope>
    <source>
        <strain evidence="14">F60SS</strain>
    </source>
</reference>
<proteinExistence type="inferred from homology"/>
<dbReference type="GO" id="GO:0005506">
    <property type="term" value="F:iron ion binding"/>
    <property type="evidence" value="ECO:0007669"/>
    <property type="project" value="InterPro"/>
</dbReference>
<dbReference type="Proteomes" id="UP001141552">
    <property type="component" value="Unassembled WGS sequence"/>
</dbReference>
<evidence type="ECO:0000256" key="10">
    <source>
        <dbReference type="ARBA" id="ARBA00023033"/>
    </source>
</evidence>
<evidence type="ECO:0000256" key="12">
    <source>
        <dbReference type="PIRSR" id="PIRSR602403-1"/>
    </source>
</evidence>
<evidence type="ECO:0000313" key="14">
    <source>
        <dbReference type="EMBL" id="KAJ4850784.1"/>
    </source>
</evidence>
<dbReference type="InterPro" id="IPR002403">
    <property type="entry name" value="Cyt_P450_E_grp-IV"/>
</dbReference>
<keyword evidence="4 12" id="KW-0349">Heme</keyword>
<dbReference type="GO" id="GO:0016705">
    <property type="term" value="F:oxidoreductase activity, acting on paired donors, with incorporation or reduction of molecular oxygen"/>
    <property type="evidence" value="ECO:0007669"/>
    <property type="project" value="InterPro"/>
</dbReference>
<evidence type="ECO:0000256" key="9">
    <source>
        <dbReference type="ARBA" id="ARBA00023004"/>
    </source>
</evidence>
<dbReference type="FunFam" id="1.10.630.10:FF:000020">
    <property type="entry name" value="Cytochrome P450 family protein"/>
    <property type="match status" value="1"/>
</dbReference>
<evidence type="ECO:0000256" key="2">
    <source>
        <dbReference type="ARBA" id="ARBA00004370"/>
    </source>
</evidence>
<dbReference type="Gene3D" id="1.10.630.10">
    <property type="entry name" value="Cytochrome P450"/>
    <property type="match status" value="1"/>
</dbReference>
<dbReference type="OrthoDB" id="1372046at2759"/>
<dbReference type="GO" id="GO:0020037">
    <property type="term" value="F:heme binding"/>
    <property type="evidence" value="ECO:0007669"/>
    <property type="project" value="InterPro"/>
</dbReference>
<protein>
    <recommendedName>
        <fullName evidence="16">Cytochrome P450</fullName>
    </recommendedName>
</protein>
<evidence type="ECO:0000256" key="5">
    <source>
        <dbReference type="ARBA" id="ARBA00022692"/>
    </source>
</evidence>
<dbReference type="GO" id="GO:0016125">
    <property type="term" value="P:sterol metabolic process"/>
    <property type="evidence" value="ECO:0007669"/>
    <property type="project" value="TreeGrafter"/>
</dbReference>
<accession>A0A9Q0JQX7</accession>
<dbReference type="SUPFAM" id="SSF48264">
    <property type="entry name" value="Cytochrome P450"/>
    <property type="match status" value="1"/>
</dbReference>
<evidence type="ECO:0008006" key="16">
    <source>
        <dbReference type="Google" id="ProtNLM"/>
    </source>
</evidence>
<evidence type="ECO:0000256" key="13">
    <source>
        <dbReference type="SAM" id="Phobius"/>
    </source>
</evidence>
<dbReference type="GO" id="GO:0004497">
    <property type="term" value="F:monooxygenase activity"/>
    <property type="evidence" value="ECO:0007669"/>
    <property type="project" value="UniProtKB-KW"/>
</dbReference>
<keyword evidence="15" id="KW-1185">Reference proteome</keyword>
<dbReference type="PRINTS" id="PR00465">
    <property type="entry name" value="EP450IV"/>
</dbReference>
<reference evidence="14" key="1">
    <citation type="submission" date="2022-02" db="EMBL/GenBank/DDBJ databases">
        <authorList>
            <person name="Henning P.M."/>
            <person name="McCubbin A.G."/>
            <person name="Shore J.S."/>
        </authorList>
    </citation>
    <scope>NUCLEOTIDE SEQUENCE</scope>
    <source>
        <strain evidence="14">F60SS</strain>
        <tissue evidence="14">Leaves</tissue>
    </source>
</reference>
<dbReference type="PANTHER" id="PTHR24286">
    <property type="entry name" value="CYTOCHROME P450 26"/>
    <property type="match status" value="1"/>
</dbReference>
<dbReference type="EMBL" id="JAKUCV010000220">
    <property type="protein sequence ID" value="KAJ4850784.1"/>
    <property type="molecule type" value="Genomic_DNA"/>
</dbReference>
<dbReference type="InterPro" id="IPR001128">
    <property type="entry name" value="Cyt_P450"/>
</dbReference>
<evidence type="ECO:0000256" key="3">
    <source>
        <dbReference type="ARBA" id="ARBA00010617"/>
    </source>
</evidence>
<comment type="caution">
    <text evidence="14">The sequence shown here is derived from an EMBL/GenBank/DDBJ whole genome shotgun (WGS) entry which is preliminary data.</text>
</comment>
<organism evidence="14 15">
    <name type="scientific">Turnera subulata</name>
    <dbReference type="NCBI Taxonomy" id="218843"/>
    <lineage>
        <taxon>Eukaryota</taxon>
        <taxon>Viridiplantae</taxon>
        <taxon>Streptophyta</taxon>
        <taxon>Embryophyta</taxon>
        <taxon>Tracheophyta</taxon>
        <taxon>Spermatophyta</taxon>
        <taxon>Magnoliopsida</taxon>
        <taxon>eudicotyledons</taxon>
        <taxon>Gunneridae</taxon>
        <taxon>Pentapetalae</taxon>
        <taxon>rosids</taxon>
        <taxon>fabids</taxon>
        <taxon>Malpighiales</taxon>
        <taxon>Passifloraceae</taxon>
        <taxon>Turnera</taxon>
    </lineage>
</organism>
<dbReference type="AlphaFoldDB" id="A0A9Q0JQX7"/>
<keyword evidence="7 13" id="KW-1133">Transmembrane helix</keyword>
<evidence type="ECO:0000256" key="6">
    <source>
        <dbReference type="ARBA" id="ARBA00022723"/>
    </source>
</evidence>